<dbReference type="GO" id="GO:0016740">
    <property type="term" value="F:transferase activity"/>
    <property type="evidence" value="ECO:0007669"/>
    <property type="project" value="UniProtKB-KW"/>
</dbReference>
<dbReference type="RefSeq" id="WP_107893689.1">
    <property type="nucleotide sequence ID" value="NZ_QAAA01000040.1"/>
</dbReference>
<name>A0A2T5BL63_9RHOB</name>
<dbReference type="Gene3D" id="3.90.550.10">
    <property type="entry name" value="Spore Coat Polysaccharide Biosynthesis Protein SpsA, Chain A"/>
    <property type="match status" value="1"/>
</dbReference>
<evidence type="ECO:0000259" key="1">
    <source>
        <dbReference type="Pfam" id="PF00535"/>
    </source>
</evidence>
<dbReference type="InterPro" id="IPR029044">
    <property type="entry name" value="Nucleotide-diphossugar_trans"/>
</dbReference>
<accession>A0A2T5BL63</accession>
<proteinExistence type="predicted"/>
<sequence length="214" mass="24511">MEPESECLKLIHVIAVAYQRYGELKIFVQSWINQTQANWKLTVIHDGYDEKFIKIMGDFRNICPDKIDFKCTETRYNDWGHSLREIGLKEAEGDYVLLTNADNYYIPKAVELINDSLRKAGNDADVVIFNMIHSHSRPGGRNLPSYSFFDVIYKKRSIDMGAAVVSTELAVAAGFKSRTHSADGDYFREVSRIKRDSGKELRIIKIPSVLFVHN</sequence>
<comment type="caution">
    <text evidence="2">The sequence shown here is derived from an EMBL/GenBank/DDBJ whole genome shotgun (WGS) entry which is preliminary data.</text>
</comment>
<reference evidence="2 3" key="1">
    <citation type="submission" date="2018-04" db="EMBL/GenBank/DDBJ databases">
        <title>Genomic Encyclopedia of Archaeal and Bacterial Type Strains, Phase II (KMG-II): from individual species to whole genera.</title>
        <authorList>
            <person name="Goeker M."/>
        </authorList>
    </citation>
    <scope>NUCLEOTIDE SEQUENCE [LARGE SCALE GENOMIC DNA]</scope>
    <source>
        <strain evidence="2 3">DSM 18064</strain>
    </source>
</reference>
<dbReference type="OrthoDB" id="5291101at2"/>
<dbReference type="InterPro" id="IPR001173">
    <property type="entry name" value="Glyco_trans_2-like"/>
</dbReference>
<gene>
    <name evidence="2" type="ORF">C8N32_1402</name>
</gene>
<dbReference type="SUPFAM" id="SSF53448">
    <property type="entry name" value="Nucleotide-diphospho-sugar transferases"/>
    <property type="match status" value="1"/>
</dbReference>
<dbReference type="Pfam" id="PF00535">
    <property type="entry name" value="Glycos_transf_2"/>
    <property type="match status" value="1"/>
</dbReference>
<evidence type="ECO:0000313" key="3">
    <source>
        <dbReference type="Proteomes" id="UP000243859"/>
    </source>
</evidence>
<dbReference type="EMBL" id="QAAA01000040">
    <property type="protein sequence ID" value="PTM99688.1"/>
    <property type="molecule type" value="Genomic_DNA"/>
</dbReference>
<keyword evidence="2" id="KW-0808">Transferase</keyword>
<dbReference type="AlphaFoldDB" id="A0A2T5BL63"/>
<keyword evidence="3" id="KW-1185">Reference proteome</keyword>
<feature type="domain" description="Glycosyltransferase 2-like" evidence="1">
    <location>
        <begin position="13"/>
        <end position="143"/>
    </location>
</feature>
<protein>
    <submittedName>
        <fullName evidence="2">Glycosyl transferase family 2</fullName>
    </submittedName>
</protein>
<evidence type="ECO:0000313" key="2">
    <source>
        <dbReference type="EMBL" id="PTM99688.1"/>
    </source>
</evidence>
<organism evidence="2 3">
    <name type="scientific">Rhodovulum imhoffii</name>
    <dbReference type="NCBI Taxonomy" id="365340"/>
    <lineage>
        <taxon>Bacteria</taxon>
        <taxon>Pseudomonadati</taxon>
        <taxon>Pseudomonadota</taxon>
        <taxon>Alphaproteobacteria</taxon>
        <taxon>Rhodobacterales</taxon>
        <taxon>Paracoccaceae</taxon>
        <taxon>Rhodovulum</taxon>
    </lineage>
</organism>
<dbReference type="Proteomes" id="UP000243859">
    <property type="component" value="Unassembled WGS sequence"/>
</dbReference>
<dbReference type="CDD" id="cd00761">
    <property type="entry name" value="Glyco_tranf_GTA_type"/>
    <property type="match status" value="1"/>
</dbReference>